<evidence type="ECO:0000256" key="1">
    <source>
        <dbReference type="SAM" id="MobiDB-lite"/>
    </source>
</evidence>
<feature type="compositionally biased region" description="Basic and acidic residues" evidence="1">
    <location>
        <begin position="89"/>
        <end position="110"/>
    </location>
</feature>
<feature type="compositionally biased region" description="Gly residues" evidence="1">
    <location>
        <begin position="111"/>
        <end position="140"/>
    </location>
</feature>
<sequence>MKLAAAGLILVSSALVAGCAVYPDGTPAYAGGGYSSYPAYPGGYDPGYYGAPVVQSGVVIGGGYYGGGPGPRWDDGPGYRRPPPGGWGDRGDRGGYRGGDRGGDRGDRGGHGGQQAGGGGPQGGPPGGHGGQQAGGGSPQGGRPPQAGGPGAAPQPQPQQQQARTPYVGRSNWGKPSPQTSERNH</sequence>
<dbReference type="EMBL" id="NBTZ01000112">
    <property type="protein sequence ID" value="OTP69827.1"/>
    <property type="molecule type" value="Genomic_DNA"/>
</dbReference>
<accession>A0A242MF66</accession>
<gene>
    <name evidence="3" type="ORF">PAMC26577_29325</name>
</gene>
<feature type="signal peptide" evidence="2">
    <location>
        <begin position="1"/>
        <end position="17"/>
    </location>
</feature>
<reference evidence="3 4" key="1">
    <citation type="submission" date="2017-03" db="EMBL/GenBank/DDBJ databases">
        <title>Genome analysis of strain PAMC 26577.</title>
        <authorList>
            <person name="Oh H.-M."/>
            <person name="Yang J.-A."/>
        </authorList>
    </citation>
    <scope>NUCLEOTIDE SEQUENCE [LARGE SCALE GENOMIC DNA]</scope>
    <source>
        <strain evidence="3 4">PAMC 26577</strain>
    </source>
</reference>
<protein>
    <submittedName>
        <fullName evidence="3">Translation initiation factor 2</fullName>
    </submittedName>
</protein>
<keyword evidence="3" id="KW-0396">Initiation factor</keyword>
<dbReference type="AlphaFoldDB" id="A0A242MF66"/>
<evidence type="ECO:0000313" key="3">
    <source>
        <dbReference type="EMBL" id="OTP69827.1"/>
    </source>
</evidence>
<proteinExistence type="predicted"/>
<comment type="caution">
    <text evidence="3">The sequence shown here is derived from an EMBL/GenBank/DDBJ whole genome shotgun (WGS) entry which is preliminary data.</text>
</comment>
<organism evidence="3 4">
    <name type="scientific">Caballeronia sordidicola</name>
    <name type="common">Burkholderia sordidicola</name>
    <dbReference type="NCBI Taxonomy" id="196367"/>
    <lineage>
        <taxon>Bacteria</taxon>
        <taxon>Pseudomonadati</taxon>
        <taxon>Pseudomonadota</taxon>
        <taxon>Betaproteobacteria</taxon>
        <taxon>Burkholderiales</taxon>
        <taxon>Burkholderiaceae</taxon>
        <taxon>Caballeronia</taxon>
    </lineage>
</organism>
<name>A0A242MF66_CABSO</name>
<dbReference type="Proteomes" id="UP000195221">
    <property type="component" value="Unassembled WGS sequence"/>
</dbReference>
<dbReference type="GO" id="GO:0003743">
    <property type="term" value="F:translation initiation factor activity"/>
    <property type="evidence" value="ECO:0007669"/>
    <property type="project" value="UniProtKB-KW"/>
</dbReference>
<evidence type="ECO:0000256" key="2">
    <source>
        <dbReference type="SAM" id="SignalP"/>
    </source>
</evidence>
<keyword evidence="3" id="KW-0648">Protein biosynthesis</keyword>
<feature type="compositionally biased region" description="Low complexity" evidence="1">
    <location>
        <begin position="141"/>
        <end position="164"/>
    </location>
</feature>
<dbReference type="RefSeq" id="WP_075360466.1">
    <property type="nucleotide sequence ID" value="NZ_MSRG01000091.1"/>
</dbReference>
<dbReference type="PROSITE" id="PS51257">
    <property type="entry name" value="PROKAR_LIPOPROTEIN"/>
    <property type="match status" value="1"/>
</dbReference>
<feature type="region of interest" description="Disordered" evidence="1">
    <location>
        <begin position="68"/>
        <end position="185"/>
    </location>
</feature>
<evidence type="ECO:0000313" key="4">
    <source>
        <dbReference type="Proteomes" id="UP000195221"/>
    </source>
</evidence>
<feature type="chain" id="PRO_5012534762" evidence="2">
    <location>
        <begin position="18"/>
        <end position="185"/>
    </location>
</feature>
<keyword evidence="2" id="KW-0732">Signal</keyword>